<comment type="similarity">
    <text evidence="2 7">Belongs to the ExbD/TolR family.</text>
</comment>
<gene>
    <name evidence="8" type="ORF">PPN31114_05097</name>
</gene>
<evidence type="ECO:0000256" key="3">
    <source>
        <dbReference type="ARBA" id="ARBA00022475"/>
    </source>
</evidence>
<reference evidence="8 9" key="1">
    <citation type="submission" date="2019-08" db="EMBL/GenBank/DDBJ databases">
        <authorList>
            <person name="Peeters C."/>
        </authorList>
    </citation>
    <scope>NUCLEOTIDE SEQUENCE [LARGE SCALE GENOMIC DNA]</scope>
    <source>
        <strain evidence="8 9">LMG 31114</strain>
    </source>
</reference>
<dbReference type="GO" id="GO:0022857">
    <property type="term" value="F:transmembrane transporter activity"/>
    <property type="evidence" value="ECO:0007669"/>
    <property type="project" value="InterPro"/>
</dbReference>
<dbReference type="OrthoDB" id="9793581at2"/>
<proteinExistence type="inferred from homology"/>
<evidence type="ECO:0000256" key="2">
    <source>
        <dbReference type="ARBA" id="ARBA00005811"/>
    </source>
</evidence>
<protein>
    <submittedName>
        <fullName evidence="8">Biopolymer transporter ExbD</fullName>
    </submittedName>
</protein>
<keyword evidence="6" id="KW-0472">Membrane</keyword>
<comment type="subcellular location">
    <subcellularLocation>
        <location evidence="1">Cell membrane</location>
        <topology evidence="1">Single-pass membrane protein</topology>
    </subcellularLocation>
    <subcellularLocation>
        <location evidence="7">Cell membrane</location>
        <topology evidence="7">Single-pass type II membrane protein</topology>
    </subcellularLocation>
</comment>
<organism evidence="8 9">
    <name type="scientific">Pandoraea pneumonica</name>
    <dbReference type="NCBI Taxonomy" id="2508299"/>
    <lineage>
        <taxon>Bacteria</taxon>
        <taxon>Pseudomonadati</taxon>
        <taxon>Pseudomonadota</taxon>
        <taxon>Betaproteobacteria</taxon>
        <taxon>Burkholderiales</taxon>
        <taxon>Burkholderiaceae</taxon>
        <taxon>Pandoraea</taxon>
    </lineage>
</organism>
<dbReference type="EMBL" id="CABPSK010000007">
    <property type="protein sequence ID" value="VVE56509.1"/>
    <property type="molecule type" value="Genomic_DNA"/>
</dbReference>
<dbReference type="Proteomes" id="UP000366945">
    <property type="component" value="Unassembled WGS sequence"/>
</dbReference>
<evidence type="ECO:0000256" key="5">
    <source>
        <dbReference type="ARBA" id="ARBA00022989"/>
    </source>
</evidence>
<dbReference type="GeneID" id="300407073"/>
<keyword evidence="4 7" id="KW-0812">Transmembrane</keyword>
<keyword evidence="7" id="KW-0653">Protein transport</keyword>
<dbReference type="GO" id="GO:0005886">
    <property type="term" value="C:plasma membrane"/>
    <property type="evidence" value="ECO:0007669"/>
    <property type="project" value="UniProtKB-SubCell"/>
</dbReference>
<dbReference type="InterPro" id="IPR003400">
    <property type="entry name" value="ExbD"/>
</dbReference>
<sequence>MIHFEDPPKRHARIEIIPMIDVMMFLLVFFVLLSINVIPSRGLSTTLPQSSSAAQVNPEKPVVVTITRDGALQVDGVDTTLEALGARVKEKAGDVEKAQVTLKTDEGTLMQRVIDVMDALKAASISKISIATRAKSS</sequence>
<keyword evidence="5" id="KW-1133">Transmembrane helix</keyword>
<keyword evidence="7" id="KW-0813">Transport</keyword>
<dbReference type="PANTHER" id="PTHR30558">
    <property type="entry name" value="EXBD MEMBRANE COMPONENT OF PMF-DRIVEN MACROMOLECULE IMPORT SYSTEM"/>
    <property type="match status" value="1"/>
</dbReference>
<dbReference type="GO" id="GO:0015031">
    <property type="term" value="P:protein transport"/>
    <property type="evidence" value="ECO:0007669"/>
    <property type="project" value="UniProtKB-KW"/>
</dbReference>
<evidence type="ECO:0000256" key="6">
    <source>
        <dbReference type="ARBA" id="ARBA00023136"/>
    </source>
</evidence>
<dbReference type="RefSeq" id="WP_150682279.1">
    <property type="nucleotide sequence ID" value="NZ_CABPSK010000007.1"/>
</dbReference>
<evidence type="ECO:0000313" key="9">
    <source>
        <dbReference type="Proteomes" id="UP000366945"/>
    </source>
</evidence>
<evidence type="ECO:0000256" key="7">
    <source>
        <dbReference type="RuleBase" id="RU003879"/>
    </source>
</evidence>
<evidence type="ECO:0000313" key="8">
    <source>
        <dbReference type="EMBL" id="VVE56509.1"/>
    </source>
</evidence>
<dbReference type="AlphaFoldDB" id="A0A5E4Z5Z9"/>
<evidence type="ECO:0000256" key="4">
    <source>
        <dbReference type="ARBA" id="ARBA00022692"/>
    </source>
</evidence>
<dbReference type="Pfam" id="PF02472">
    <property type="entry name" value="ExbD"/>
    <property type="match status" value="1"/>
</dbReference>
<accession>A0A5E4Z5Z9</accession>
<dbReference type="Gene3D" id="3.30.420.270">
    <property type="match status" value="1"/>
</dbReference>
<dbReference type="PANTHER" id="PTHR30558:SF3">
    <property type="entry name" value="BIOPOLYMER TRANSPORT PROTEIN EXBD-RELATED"/>
    <property type="match status" value="1"/>
</dbReference>
<name>A0A5E4Z5Z9_9BURK</name>
<evidence type="ECO:0000256" key="1">
    <source>
        <dbReference type="ARBA" id="ARBA00004162"/>
    </source>
</evidence>
<keyword evidence="9" id="KW-1185">Reference proteome</keyword>
<keyword evidence="3" id="KW-1003">Cell membrane</keyword>